<accession>A0AAD6HQX9</accession>
<protein>
    <submittedName>
        <fullName evidence="1">Uncharacterized protein</fullName>
    </submittedName>
</protein>
<evidence type="ECO:0000313" key="1">
    <source>
        <dbReference type="EMBL" id="KAJ5732632.1"/>
    </source>
</evidence>
<keyword evidence="2" id="KW-1185">Reference proteome</keyword>
<reference evidence="1" key="1">
    <citation type="journal article" date="2023" name="IMA Fungus">
        <title>Comparative genomic study of the Penicillium genus elucidates a diverse pangenome and 15 lateral gene transfer events.</title>
        <authorList>
            <person name="Petersen C."/>
            <person name="Sorensen T."/>
            <person name="Nielsen M.R."/>
            <person name="Sondergaard T.E."/>
            <person name="Sorensen J.L."/>
            <person name="Fitzpatrick D.A."/>
            <person name="Frisvad J.C."/>
            <person name="Nielsen K.L."/>
        </authorList>
    </citation>
    <scope>NUCLEOTIDE SEQUENCE</scope>
    <source>
        <strain evidence="1">IBT 17514</strain>
    </source>
</reference>
<proteinExistence type="predicted"/>
<organism evidence="1 2">
    <name type="scientific">Penicillium malachiteum</name>
    <dbReference type="NCBI Taxonomy" id="1324776"/>
    <lineage>
        <taxon>Eukaryota</taxon>
        <taxon>Fungi</taxon>
        <taxon>Dikarya</taxon>
        <taxon>Ascomycota</taxon>
        <taxon>Pezizomycotina</taxon>
        <taxon>Eurotiomycetes</taxon>
        <taxon>Eurotiomycetidae</taxon>
        <taxon>Eurotiales</taxon>
        <taxon>Aspergillaceae</taxon>
        <taxon>Penicillium</taxon>
    </lineage>
</organism>
<name>A0AAD6HQX9_9EURO</name>
<dbReference type="EMBL" id="JAQJAN010000004">
    <property type="protein sequence ID" value="KAJ5732632.1"/>
    <property type="molecule type" value="Genomic_DNA"/>
</dbReference>
<comment type="caution">
    <text evidence="1">The sequence shown here is derived from an EMBL/GenBank/DDBJ whole genome shotgun (WGS) entry which is preliminary data.</text>
</comment>
<dbReference type="Proteomes" id="UP001215712">
    <property type="component" value="Unassembled WGS sequence"/>
</dbReference>
<gene>
    <name evidence="1" type="ORF">N7493_004113</name>
</gene>
<sequence length="126" mass="13609">MKALLAFCALASAASIPHAGHKRPHSVTITFANEKSGHNFEIHVPADHEFHRIHTLAHTRPGGSGPNLVTSAQLTGQLSAETTCVITDNDVEIATIDSQHTFAWLMERGRHHGSIDMEHAMVSCVA</sequence>
<dbReference type="AlphaFoldDB" id="A0AAD6HQX9"/>
<reference evidence="1" key="2">
    <citation type="submission" date="2023-01" db="EMBL/GenBank/DDBJ databases">
        <authorList>
            <person name="Petersen C."/>
        </authorList>
    </citation>
    <scope>NUCLEOTIDE SEQUENCE</scope>
    <source>
        <strain evidence="1">IBT 17514</strain>
    </source>
</reference>
<evidence type="ECO:0000313" key="2">
    <source>
        <dbReference type="Proteomes" id="UP001215712"/>
    </source>
</evidence>